<dbReference type="EMBL" id="JH971393">
    <property type="protein sequence ID" value="EKM78086.1"/>
    <property type="molecule type" value="Genomic_DNA"/>
</dbReference>
<reference evidence="2" key="1">
    <citation type="journal article" date="2012" name="Proc. Natl. Acad. Sci. U.S.A.">
        <title>Genome sequence of the button mushroom Agaricus bisporus reveals mechanisms governing adaptation to a humic-rich ecological niche.</title>
        <authorList>
            <person name="Morin E."/>
            <person name="Kohler A."/>
            <person name="Baker A.R."/>
            <person name="Foulongne-Oriol M."/>
            <person name="Lombard V."/>
            <person name="Nagy L.G."/>
            <person name="Ohm R.A."/>
            <person name="Patyshakuliyeva A."/>
            <person name="Brun A."/>
            <person name="Aerts A.L."/>
            <person name="Bailey A.M."/>
            <person name="Billette C."/>
            <person name="Coutinho P.M."/>
            <person name="Deakin G."/>
            <person name="Doddapaneni H."/>
            <person name="Floudas D."/>
            <person name="Grimwood J."/>
            <person name="Hilden K."/>
            <person name="Kuees U."/>
            <person name="LaButti K.M."/>
            <person name="Lapidus A."/>
            <person name="Lindquist E.A."/>
            <person name="Lucas S.M."/>
            <person name="Murat C."/>
            <person name="Riley R.W."/>
            <person name="Salamov A.A."/>
            <person name="Schmutz J."/>
            <person name="Subramanian V."/>
            <person name="Woesten H.A.B."/>
            <person name="Xu J."/>
            <person name="Eastwood D.C."/>
            <person name="Foster G.D."/>
            <person name="Sonnenberg A.S."/>
            <person name="Cullen D."/>
            <person name="de Vries R.P."/>
            <person name="Lundell T."/>
            <person name="Hibbett D.S."/>
            <person name="Henrissat B."/>
            <person name="Burton K.S."/>
            <person name="Kerrigan R.W."/>
            <person name="Challen M.P."/>
            <person name="Grigoriev I.V."/>
            <person name="Martin F."/>
        </authorList>
    </citation>
    <scope>NUCLEOTIDE SEQUENCE [LARGE SCALE GENOMIC DNA]</scope>
    <source>
        <strain evidence="2">JB137-S8 / ATCC MYA-4627 / FGSC 10392</strain>
    </source>
</reference>
<dbReference type="GeneID" id="18824516"/>
<dbReference type="AlphaFoldDB" id="K5WRU5"/>
<protein>
    <submittedName>
        <fullName evidence="1">Uncharacterized protein</fullName>
    </submittedName>
</protein>
<dbReference type="OMA" id="AWGECRF"/>
<keyword evidence="2" id="KW-1185">Reference proteome</keyword>
<evidence type="ECO:0000313" key="1">
    <source>
        <dbReference type="EMBL" id="EKM78086.1"/>
    </source>
</evidence>
<dbReference type="HOGENOM" id="CLU_2941194_0_0_1"/>
<dbReference type="Proteomes" id="UP000008493">
    <property type="component" value="Unassembled WGS sequence"/>
</dbReference>
<gene>
    <name evidence="1" type="ORF">AGABI1DRAFT_114917</name>
</gene>
<name>K5WRU5_AGABU</name>
<proteinExistence type="predicted"/>
<dbReference type="InParanoid" id="K5WRU5"/>
<dbReference type="KEGG" id="abp:AGABI1DRAFT114917"/>
<dbReference type="RefSeq" id="XP_007331426.1">
    <property type="nucleotide sequence ID" value="XM_007331364.1"/>
</dbReference>
<accession>K5WRU5</accession>
<sequence length="60" mass="6790">MMVLPADINRNAVTILTCFYLFHTKGGRGFFGTGMPFRPMIGFRTAAWGECRFNRQGLES</sequence>
<evidence type="ECO:0000313" key="2">
    <source>
        <dbReference type="Proteomes" id="UP000008493"/>
    </source>
</evidence>
<organism evidence="1 2">
    <name type="scientific">Agaricus bisporus var. burnettii (strain JB137-S8 / ATCC MYA-4627 / FGSC 10392)</name>
    <name type="common">White button mushroom</name>
    <dbReference type="NCBI Taxonomy" id="597362"/>
    <lineage>
        <taxon>Eukaryota</taxon>
        <taxon>Fungi</taxon>
        <taxon>Dikarya</taxon>
        <taxon>Basidiomycota</taxon>
        <taxon>Agaricomycotina</taxon>
        <taxon>Agaricomycetes</taxon>
        <taxon>Agaricomycetidae</taxon>
        <taxon>Agaricales</taxon>
        <taxon>Agaricineae</taxon>
        <taxon>Agaricaceae</taxon>
        <taxon>Agaricus</taxon>
    </lineage>
</organism>